<organism evidence="5 6">
    <name type="scientific">Candidatus Nitrobium versatile</name>
    <dbReference type="NCBI Taxonomy" id="2884831"/>
    <lineage>
        <taxon>Bacteria</taxon>
        <taxon>Pseudomonadati</taxon>
        <taxon>Nitrospirota</taxon>
        <taxon>Nitrospiria</taxon>
        <taxon>Nitrospirales</taxon>
        <taxon>Nitrospiraceae</taxon>
        <taxon>Candidatus Nitrobium</taxon>
    </lineage>
</organism>
<evidence type="ECO:0000256" key="2">
    <source>
        <dbReference type="ARBA" id="ARBA00023015"/>
    </source>
</evidence>
<reference evidence="5" key="2">
    <citation type="submission" date="2021-08" db="EMBL/GenBank/DDBJ databases">
        <authorList>
            <person name="Dalcin Martins P."/>
        </authorList>
    </citation>
    <scope>NUCLEOTIDE SEQUENCE</scope>
    <source>
        <strain evidence="5">MAG_39</strain>
    </source>
</reference>
<gene>
    <name evidence="5" type="ORF">K8I29_07905</name>
</gene>
<dbReference type="InterPro" id="IPR006645">
    <property type="entry name" value="NGN-like_dom"/>
</dbReference>
<dbReference type="InterPro" id="IPR043425">
    <property type="entry name" value="NusG-like"/>
</dbReference>
<evidence type="ECO:0000313" key="5">
    <source>
        <dbReference type="EMBL" id="MBZ0156125.1"/>
    </source>
</evidence>
<dbReference type="SMART" id="SM00738">
    <property type="entry name" value="NGN"/>
    <property type="match status" value="1"/>
</dbReference>
<proteinExistence type="predicted"/>
<dbReference type="EMBL" id="JAIOIV010000065">
    <property type="protein sequence ID" value="MBZ0156125.1"/>
    <property type="molecule type" value="Genomic_DNA"/>
</dbReference>
<dbReference type="SUPFAM" id="SSF50104">
    <property type="entry name" value="Translation proteins SH3-like domain"/>
    <property type="match status" value="1"/>
</dbReference>
<dbReference type="SUPFAM" id="SSF82679">
    <property type="entry name" value="N-utilization substance G protein NusG, N-terminal domain"/>
    <property type="match status" value="1"/>
</dbReference>
<dbReference type="GO" id="GO:0006354">
    <property type="term" value="P:DNA-templated transcription elongation"/>
    <property type="evidence" value="ECO:0007669"/>
    <property type="project" value="InterPro"/>
</dbReference>
<protein>
    <submittedName>
        <fullName evidence="5">UpxY family transcription antiterminator</fullName>
    </submittedName>
</protein>
<keyword evidence="1" id="KW-0889">Transcription antitermination</keyword>
<evidence type="ECO:0000259" key="4">
    <source>
        <dbReference type="SMART" id="SM00738"/>
    </source>
</evidence>
<reference evidence="5" key="1">
    <citation type="journal article" date="2021" name="bioRxiv">
        <title>Unraveling nitrogen, sulfur and carbon metabolic pathways and microbial community transcriptional responses to substrate deprivation and toxicity stresses in a bioreactor mimicking anoxic brackish coastal sediment conditions.</title>
        <authorList>
            <person name="Martins P.D."/>
            <person name="Echeveste M.J."/>
            <person name="Arshad A."/>
            <person name="Kurth J."/>
            <person name="Ouboter H."/>
            <person name="Jetten M.S.M."/>
            <person name="Welte C.U."/>
        </authorList>
    </citation>
    <scope>NUCLEOTIDE SEQUENCE</scope>
    <source>
        <strain evidence="5">MAG_39</strain>
    </source>
</reference>
<dbReference type="Proteomes" id="UP000705867">
    <property type="component" value="Unassembled WGS sequence"/>
</dbReference>
<dbReference type="GO" id="GO:0031564">
    <property type="term" value="P:transcription antitermination"/>
    <property type="evidence" value="ECO:0007669"/>
    <property type="project" value="UniProtKB-KW"/>
</dbReference>
<dbReference type="PANTHER" id="PTHR30265">
    <property type="entry name" value="RHO-INTERACTING TRANSCRIPTION TERMINATION FACTOR NUSG"/>
    <property type="match status" value="1"/>
</dbReference>
<comment type="caution">
    <text evidence="5">The sequence shown here is derived from an EMBL/GenBank/DDBJ whole genome shotgun (WGS) entry which is preliminary data.</text>
</comment>
<feature type="domain" description="NusG-like N-terminal" evidence="4">
    <location>
        <begin position="5"/>
        <end position="105"/>
    </location>
</feature>
<dbReference type="InterPro" id="IPR036735">
    <property type="entry name" value="NGN_dom_sf"/>
</dbReference>
<accession>A0A953JBL4</accession>
<evidence type="ECO:0000256" key="1">
    <source>
        <dbReference type="ARBA" id="ARBA00022814"/>
    </source>
</evidence>
<evidence type="ECO:0000256" key="3">
    <source>
        <dbReference type="ARBA" id="ARBA00023163"/>
    </source>
</evidence>
<dbReference type="Pfam" id="PF02357">
    <property type="entry name" value="NusG"/>
    <property type="match status" value="1"/>
</dbReference>
<name>A0A953JBL4_9BACT</name>
<dbReference type="NCBIfam" id="NF033644">
    <property type="entry name" value="antiterm_UpxY"/>
    <property type="match status" value="1"/>
</dbReference>
<keyword evidence="3" id="KW-0804">Transcription</keyword>
<sequence>MTMDGMHWYALHVRSRHEFVARDELLRKGIDVYLPALRQCRQWKDRKKTVDFPLFPGYCFVHIPPRPEEFVAVLKTKGAVTLLSAKPGIPTPVPPEEILSLRILVESGTELDIYPHLREGMRVRVKRGPLKGAEGVLEKKEEQYLFTVGIELLGRSISVKVYADDIEAG</sequence>
<dbReference type="AlphaFoldDB" id="A0A953JBL4"/>
<evidence type="ECO:0000313" key="6">
    <source>
        <dbReference type="Proteomes" id="UP000705867"/>
    </source>
</evidence>
<keyword evidence="2" id="KW-0805">Transcription regulation</keyword>
<dbReference type="Gene3D" id="3.30.70.940">
    <property type="entry name" value="NusG, N-terminal domain"/>
    <property type="match status" value="1"/>
</dbReference>
<dbReference type="InterPro" id="IPR008991">
    <property type="entry name" value="Translation_prot_SH3-like_sf"/>
</dbReference>
<dbReference type="PANTHER" id="PTHR30265:SF4">
    <property type="entry name" value="KOW MOTIF FAMILY PROTEIN, EXPRESSED"/>
    <property type="match status" value="1"/>
</dbReference>